<feature type="region of interest" description="Disordered" evidence="1">
    <location>
        <begin position="156"/>
        <end position="198"/>
    </location>
</feature>
<name>A0A7G7WAG2_9BACT</name>
<dbReference type="InterPro" id="IPR028098">
    <property type="entry name" value="Glyco_trans_4-like_N"/>
</dbReference>
<dbReference type="SUPFAM" id="SSF53756">
    <property type="entry name" value="UDP-Glycosyltransferase/glycogen phosphorylase"/>
    <property type="match status" value="1"/>
</dbReference>
<evidence type="ECO:0000259" key="2">
    <source>
        <dbReference type="Pfam" id="PF13579"/>
    </source>
</evidence>
<evidence type="ECO:0000313" key="3">
    <source>
        <dbReference type="EMBL" id="QNH63355.1"/>
    </source>
</evidence>
<dbReference type="GO" id="GO:0016757">
    <property type="term" value="F:glycosyltransferase activity"/>
    <property type="evidence" value="ECO:0007669"/>
    <property type="project" value="UniProtKB-ARBA"/>
</dbReference>
<gene>
    <name evidence="3" type="ORF">H4317_06005</name>
</gene>
<protein>
    <submittedName>
        <fullName evidence="3">Glycosyltransferase</fullName>
    </submittedName>
</protein>
<dbReference type="EMBL" id="CP060202">
    <property type="protein sequence ID" value="QNH63355.1"/>
    <property type="molecule type" value="Genomic_DNA"/>
</dbReference>
<keyword evidence="3" id="KW-0808">Transferase</keyword>
<sequence>MTIAPLKVLLLSWDAPAPSSEASAVPVTTPTLVAALAPHADLTLLLPHLPEPMQLSSRIHATGLGDLTAADLALTGTERNALRLETWQSPAAPYLGASVPGGAGGTFGTAPAAPYAGSSAPIPQNPSETTPIEIATTEQPTNDEPSLLQNSDEFAAEAAEPAAQEAQDLSQPADDLQPDTIPAASSAEPAASATSDGFPVPAIRQSVLDVALTALRTEPTDEAGLNFKVIQYARFATRLAASQDFAVIYASDWQSWLAGMEIRQLTGKPLVLHVHSLAQDRTSAADRGWIVELERMALRRADLVLTSSASLAMRVLELHELPPQRVRRLSSSDAQNPDRLAEAILVALREVAPGLA</sequence>
<dbReference type="RefSeq" id="WP_185889234.1">
    <property type="nucleotide sequence ID" value="NZ_CP060202.1"/>
</dbReference>
<feature type="compositionally biased region" description="Low complexity" evidence="1">
    <location>
        <begin position="156"/>
        <end position="166"/>
    </location>
</feature>
<dbReference type="KEGG" id="hsk:H4317_06005"/>
<organism evidence="3 4">
    <name type="scientific">Hymenobacter sediminicola</name>
    <dbReference type="NCBI Taxonomy" id="2761579"/>
    <lineage>
        <taxon>Bacteria</taxon>
        <taxon>Pseudomonadati</taxon>
        <taxon>Bacteroidota</taxon>
        <taxon>Cytophagia</taxon>
        <taxon>Cytophagales</taxon>
        <taxon>Hymenobacteraceae</taxon>
        <taxon>Hymenobacter</taxon>
    </lineage>
</organism>
<evidence type="ECO:0000313" key="4">
    <source>
        <dbReference type="Proteomes" id="UP000515489"/>
    </source>
</evidence>
<feature type="compositionally biased region" description="Low complexity" evidence="1">
    <location>
        <begin position="183"/>
        <end position="195"/>
    </location>
</feature>
<accession>A0A7G7WAG2</accession>
<proteinExistence type="predicted"/>
<dbReference type="Gene3D" id="3.40.50.2000">
    <property type="entry name" value="Glycogen Phosphorylase B"/>
    <property type="match status" value="1"/>
</dbReference>
<dbReference type="AlphaFoldDB" id="A0A7G7WAG2"/>
<dbReference type="Pfam" id="PF13579">
    <property type="entry name" value="Glyco_trans_4_4"/>
    <property type="match status" value="1"/>
</dbReference>
<keyword evidence="4" id="KW-1185">Reference proteome</keyword>
<reference evidence="3 4" key="1">
    <citation type="submission" date="2020-08" db="EMBL/GenBank/DDBJ databases">
        <title>Hymenobacter sp. S2-20-2 genome sequencing.</title>
        <authorList>
            <person name="Jin L."/>
        </authorList>
    </citation>
    <scope>NUCLEOTIDE SEQUENCE [LARGE SCALE GENOMIC DNA]</scope>
    <source>
        <strain evidence="3 4">S2-20-2</strain>
    </source>
</reference>
<feature type="domain" description="Glycosyltransferase subfamily 4-like N-terminal" evidence="2">
    <location>
        <begin position="209"/>
        <end position="329"/>
    </location>
</feature>
<feature type="region of interest" description="Disordered" evidence="1">
    <location>
        <begin position="110"/>
        <end position="129"/>
    </location>
</feature>
<evidence type="ECO:0000256" key="1">
    <source>
        <dbReference type="SAM" id="MobiDB-lite"/>
    </source>
</evidence>
<feature type="compositionally biased region" description="Low complexity" evidence="1">
    <location>
        <begin position="110"/>
        <end position="122"/>
    </location>
</feature>
<dbReference type="Proteomes" id="UP000515489">
    <property type="component" value="Chromosome"/>
</dbReference>